<feature type="compositionally biased region" description="Basic and acidic residues" evidence="5">
    <location>
        <begin position="236"/>
        <end position="247"/>
    </location>
</feature>
<keyword evidence="4" id="KW-0539">Nucleus</keyword>
<feature type="compositionally biased region" description="Basic residues" evidence="5">
    <location>
        <begin position="212"/>
        <end position="221"/>
    </location>
</feature>
<name>A0AAW1SYP6_9CHLO</name>
<dbReference type="GO" id="GO:0006368">
    <property type="term" value="P:transcription elongation by RNA polymerase II"/>
    <property type="evidence" value="ECO:0007669"/>
    <property type="project" value="InterPro"/>
</dbReference>
<reference evidence="8 9" key="1">
    <citation type="journal article" date="2024" name="Nat. Commun.">
        <title>Phylogenomics reveals the evolutionary origins of lichenization in chlorophyte algae.</title>
        <authorList>
            <person name="Puginier C."/>
            <person name="Libourel C."/>
            <person name="Otte J."/>
            <person name="Skaloud P."/>
            <person name="Haon M."/>
            <person name="Grisel S."/>
            <person name="Petersen M."/>
            <person name="Berrin J.G."/>
            <person name="Delaux P.M."/>
            <person name="Dal Grande F."/>
            <person name="Keller J."/>
        </authorList>
    </citation>
    <scope>NUCLEOTIDE SEQUENCE [LARGE SCALE GENOMIC DNA]</scope>
    <source>
        <strain evidence="8 9">SAG 2523</strain>
    </source>
</reference>
<evidence type="ECO:0000256" key="1">
    <source>
        <dbReference type="ARBA" id="ARBA00004123"/>
    </source>
</evidence>
<dbReference type="Proteomes" id="UP001485043">
    <property type="component" value="Unassembled WGS sequence"/>
</dbReference>
<dbReference type="PANTHER" id="PTHR12466:SF8">
    <property type="entry name" value="PARAFIBROMIN"/>
    <property type="match status" value="1"/>
</dbReference>
<evidence type="ECO:0000256" key="4">
    <source>
        <dbReference type="ARBA" id="ARBA00023242"/>
    </source>
</evidence>
<dbReference type="GO" id="GO:0000993">
    <property type="term" value="F:RNA polymerase II complex binding"/>
    <property type="evidence" value="ECO:0007669"/>
    <property type="project" value="TreeGrafter"/>
</dbReference>
<dbReference type="InterPro" id="IPR007852">
    <property type="entry name" value="Cdc73/Parafibromin"/>
</dbReference>
<organism evidence="8 9">
    <name type="scientific">Apatococcus fuscideae</name>
    <dbReference type="NCBI Taxonomy" id="2026836"/>
    <lineage>
        <taxon>Eukaryota</taxon>
        <taxon>Viridiplantae</taxon>
        <taxon>Chlorophyta</taxon>
        <taxon>core chlorophytes</taxon>
        <taxon>Trebouxiophyceae</taxon>
        <taxon>Chlorellales</taxon>
        <taxon>Chlorellaceae</taxon>
        <taxon>Apatococcus</taxon>
    </lineage>
</organism>
<dbReference type="InterPro" id="IPR031336">
    <property type="entry name" value="CDC73_C"/>
</dbReference>
<dbReference type="GO" id="GO:0016593">
    <property type="term" value="C:Cdc73/Paf1 complex"/>
    <property type="evidence" value="ECO:0007669"/>
    <property type="project" value="InterPro"/>
</dbReference>
<dbReference type="Gene3D" id="3.40.50.11990">
    <property type="entry name" value="RNA polymerase II accessory factor, Cdc73 C-terminal domain"/>
    <property type="match status" value="1"/>
</dbReference>
<dbReference type="Pfam" id="PF16050">
    <property type="entry name" value="CDC73_N"/>
    <property type="match status" value="1"/>
</dbReference>
<protein>
    <recommendedName>
        <fullName evidence="10">Parafibromin</fullName>
    </recommendedName>
</protein>
<comment type="caution">
    <text evidence="8">The sequence shown here is derived from an EMBL/GenBank/DDBJ whole genome shotgun (WGS) entry which is preliminary data.</text>
</comment>
<dbReference type="AlphaFoldDB" id="A0AAW1SYP6"/>
<keyword evidence="9" id="KW-1185">Reference proteome</keyword>
<accession>A0AAW1SYP6</accession>
<dbReference type="Pfam" id="PF05179">
    <property type="entry name" value="CDC73_C"/>
    <property type="match status" value="1"/>
</dbReference>
<feature type="compositionally biased region" description="Low complexity" evidence="5">
    <location>
        <begin position="199"/>
        <end position="210"/>
    </location>
</feature>
<evidence type="ECO:0000256" key="3">
    <source>
        <dbReference type="ARBA" id="ARBA00023163"/>
    </source>
</evidence>
<dbReference type="GO" id="GO:0032968">
    <property type="term" value="P:positive regulation of transcription elongation by RNA polymerase II"/>
    <property type="evidence" value="ECO:0007669"/>
    <property type="project" value="TreeGrafter"/>
</dbReference>
<feature type="compositionally biased region" description="Polar residues" evidence="5">
    <location>
        <begin position="299"/>
        <end position="308"/>
    </location>
</feature>
<feature type="domain" description="Paf1 complex subunit Cdc73 N-terminal" evidence="7">
    <location>
        <begin position="1"/>
        <end position="149"/>
    </location>
</feature>
<feature type="region of interest" description="Disordered" evidence="5">
    <location>
        <begin position="199"/>
        <end position="346"/>
    </location>
</feature>
<evidence type="ECO:0000256" key="2">
    <source>
        <dbReference type="ARBA" id="ARBA00010427"/>
    </source>
</evidence>
<dbReference type="InterPro" id="IPR032041">
    <property type="entry name" value="Cdc73_N"/>
</dbReference>
<evidence type="ECO:0000259" key="7">
    <source>
        <dbReference type="Pfam" id="PF16050"/>
    </source>
</evidence>
<dbReference type="EMBL" id="JALJOV010000695">
    <property type="protein sequence ID" value="KAK9861828.1"/>
    <property type="molecule type" value="Genomic_DNA"/>
</dbReference>
<dbReference type="InterPro" id="IPR038103">
    <property type="entry name" value="CDC73_C_sf"/>
</dbReference>
<evidence type="ECO:0008006" key="10">
    <source>
        <dbReference type="Google" id="ProtNLM"/>
    </source>
</evidence>
<evidence type="ECO:0000313" key="9">
    <source>
        <dbReference type="Proteomes" id="UP001485043"/>
    </source>
</evidence>
<feature type="compositionally biased region" description="Basic residues" evidence="5">
    <location>
        <begin position="324"/>
        <end position="336"/>
    </location>
</feature>
<feature type="compositionally biased region" description="Pro residues" evidence="5">
    <location>
        <begin position="284"/>
        <end position="296"/>
    </location>
</feature>
<comment type="subcellular location">
    <subcellularLocation>
        <location evidence="1">Nucleus</location>
    </subcellularLocation>
</comment>
<feature type="domain" description="Cell division control protein 73 C-terminal" evidence="6">
    <location>
        <begin position="354"/>
        <end position="510"/>
    </location>
</feature>
<comment type="similarity">
    <text evidence="2">Belongs to the CDC73 family.</text>
</comment>
<evidence type="ECO:0000313" key="8">
    <source>
        <dbReference type="EMBL" id="KAK9861828.1"/>
    </source>
</evidence>
<evidence type="ECO:0000259" key="6">
    <source>
        <dbReference type="Pfam" id="PF05179"/>
    </source>
</evidence>
<gene>
    <name evidence="8" type="ORF">WJX84_003611</name>
</gene>
<dbReference type="PANTHER" id="PTHR12466">
    <property type="entry name" value="CDC73 DOMAIN PROTEIN"/>
    <property type="match status" value="1"/>
</dbReference>
<keyword evidence="3" id="KW-0804">Transcription</keyword>
<proteinExistence type="inferred from homology"/>
<sequence>MDDPLVLLREYVIGERLSEVRLSGSDISFSDGQTFPKETRTSYKSSRGTSDFYTLDTLLFLCKTFASDQHMRPGAYVKEARDAGQAAVNLIDRTDLLNYLSGKTESSAYIQTMAPELLLPSLPDVIEGPAVTGEDAIDRPSKRSRTNNAVEDLSGEVRALRNILAQERQLRDRNSQLMVPGKTFKQVLELLAQVQAAQPISSSQPAASRSHVPTRPHHSHAERRERPGLTVLPSQRFDRPRTEHDPGTEEFGIKAYGTGKDAGRPSETANGGAAPMDVANGDEAPPPPPPGPPPAEPAQASSYSSRSLQPPAEQSRHPSSSSHPAHKPHPSSKHRPSAATAATPSKHKPAVGIPIILVPAGATSKINIYNVKHFLEQHEFKSAEACKAEGMVTRPDGIVEIWRKQGRPAGKPVLYHAMEGCPAKTDATWRRVVAVFVQGKKWQFKGWPFAGAEQGDLVDTFFRILGIHLYFHDEQVDPNVKAWNVKLCSLHREQRHRDSLIVGDFFKWLDVHLKSRNSQLAY</sequence>
<evidence type="ECO:0000256" key="5">
    <source>
        <dbReference type="SAM" id="MobiDB-lite"/>
    </source>
</evidence>